<accession>A0A4S3MQ49</accession>
<reference evidence="2 3" key="1">
    <citation type="submission" date="2019-04" db="EMBL/GenBank/DDBJ databases">
        <title>Draft genome sequence of Gemmobacter aestuarii sp. nov.</title>
        <authorList>
            <person name="Hameed A."/>
            <person name="Lin S.-Y."/>
            <person name="Shahina M."/>
            <person name="Lai W.-A."/>
            <person name="Young C.-C."/>
        </authorList>
    </citation>
    <scope>NUCLEOTIDE SEQUENCE [LARGE SCALE GENOMIC DNA]</scope>
    <source>
        <strain evidence="2 3">CC-PW-75</strain>
    </source>
</reference>
<dbReference type="Pfam" id="PF09836">
    <property type="entry name" value="DUF2063"/>
    <property type="match status" value="1"/>
</dbReference>
<comment type="caution">
    <text evidence="2">The sequence shown here is derived from an EMBL/GenBank/DDBJ whole genome shotgun (WGS) entry which is preliminary data.</text>
</comment>
<evidence type="ECO:0000313" key="2">
    <source>
        <dbReference type="EMBL" id="THD84626.1"/>
    </source>
</evidence>
<dbReference type="AlphaFoldDB" id="A0A4S3MQ49"/>
<dbReference type="InterPro" id="IPR044922">
    <property type="entry name" value="DUF2063_N_sf"/>
</dbReference>
<name>A0A4S3MQ49_9RHOB</name>
<gene>
    <name evidence="2" type="ORF">E7811_02495</name>
</gene>
<protein>
    <submittedName>
        <fullName evidence="2">DUF2063 domain-containing protein</fullName>
    </submittedName>
</protein>
<evidence type="ECO:0000313" key="3">
    <source>
        <dbReference type="Proteomes" id="UP000309450"/>
    </source>
</evidence>
<sequence>MTGQAEFHAALLDPERPVPPGLIDPARRPAGRRFDVYRNNVAVSLTKALEQGFPLLRDLLGTEFFQAMAGVFLRAHPPQSRMLMFYGAEMPAFLTGFPPVAHLPYLADVARLELALRESYHAADAAPLAHSDLADLSAEEFMAARFGLSPALRLIRSDWPVHGIWSAHARGTPAPSARRPEDVVILRPGLDPAPHLLPAGGAAFITALAAGATVAEALEAAGPLPDLSGLLSILIGGGALTALTRE</sequence>
<feature type="domain" description="Putative DNA-binding" evidence="1">
    <location>
        <begin position="4"/>
        <end position="94"/>
    </location>
</feature>
<dbReference type="EMBL" id="SSND01000001">
    <property type="protein sequence ID" value="THD84626.1"/>
    <property type="molecule type" value="Genomic_DNA"/>
</dbReference>
<organism evidence="2 3">
    <name type="scientific">Aliigemmobacter aestuarii</name>
    <dbReference type="NCBI Taxonomy" id="1445661"/>
    <lineage>
        <taxon>Bacteria</taxon>
        <taxon>Pseudomonadati</taxon>
        <taxon>Pseudomonadota</taxon>
        <taxon>Alphaproteobacteria</taxon>
        <taxon>Rhodobacterales</taxon>
        <taxon>Paracoccaceae</taxon>
        <taxon>Aliigemmobacter</taxon>
    </lineage>
</organism>
<dbReference type="Proteomes" id="UP000309450">
    <property type="component" value="Unassembled WGS sequence"/>
</dbReference>
<keyword evidence="3" id="KW-1185">Reference proteome</keyword>
<evidence type="ECO:0000259" key="1">
    <source>
        <dbReference type="Pfam" id="PF09836"/>
    </source>
</evidence>
<dbReference type="RefSeq" id="WP_136393007.1">
    <property type="nucleotide sequence ID" value="NZ_SSND01000001.1"/>
</dbReference>
<dbReference type="InterPro" id="IPR018640">
    <property type="entry name" value="DUF2063"/>
</dbReference>
<dbReference type="Gene3D" id="1.10.150.690">
    <property type="entry name" value="DUF2063"/>
    <property type="match status" value="1"/>
</dbReference>
<proteinExistence type="predicted"/>
<dbReference type="OrthoDB" id="4146344at2"/>